<comment type="caution">
    <text evidence="2">The sequence shown here is derived from an EMBL/GenBank/DDBJ whole genome shotgun (WGS) entry which is preliminary data.</text>
</comment>
<reference evidence="2 3" key="1">
    <citation type="submission" date="2023-03" db="EMBL/GenBank/DDBJ databases">
        <title>Draft assemblies of triclosan tolerant bacteria isolated from returned activated sludge.</title>
        <authorList>
            <person name="Van Hamelsveld S."/>
        </authorList>
    </citation>
    <scope>NUCLEOTIDE SEQUENCE [LARGE SCALE GENOMIC DNA]</scope>
    <source>
        <strain evidence="2 3">GW210010_S58</strain>
    </source>
</reference>
<accession>A0ABT6ANJ6</accession>
<dbReference type="PROSITE" id="PS51257">
    <property type="entry name" value="PROKAR_LIPOPROTEIN"/>
    <property type="match status" value="1"/>
</dbReference>
<feature type="chain" id="PRO_5045054112" evidence="1">
    <location>
        <begin position="21"/>
        <end position="132"/>
    </location>
</feature>
<name>A0ABT6ANJ6_9BURK</name>
<dbReference type="EMBL" id="JARJLM010000255">
    <property type="protein sequence ID" value="MDF3834152.1"/>
    <property type="molecule type" value="Genomic_DNA"/>
</dbReference>
<evidence type="ECO:0000256" key="1">
    <source>
        <dbReference type="SAM" id="SignalP"/>
    </source>
</evidence>
<gene>
    <name evidence="2" type="ORF">P3W85_14470</name>
</gene>
<dbReference type="Proteomes" id="UP001216674">
    <property type="component" value="Unassembled WGS sequence"/>
</dbReference>
<evidence type="ECO:0000313" key="2">
    <source>
        <dbReference type="EMBL" id="MDF3834152.1"/>
    </source>
</evidence>
<protein>
    <submittedName>
        <fullName evidence="2">Uncharacterized protein</fullName>
    </submittedName>
</protein>
<dbReference type="RefSeq" id="WP_276265291.1">
    <property type="nucleotide sequence ID" value="NZ_JARJLM010000255.1"/>
</dbReference>
<organism evidence="2 3">
    <name type="scientific">Cupriavidus basilensis</name>
    <dbReference type="NCBI Taxonomy" id="68895"/>
    <lineage>
        <taxon>Bacteria</taxon>
        <taxon>Pseudomonadati</taxon>
        <taxon>Pseudomonadota</taxon>
        <taxon>Betaproteobacteria</taxon>
        <taxon>Burkholderiales</taxon>
        <taxon>Burkholderiaceae</taxon>
        <taxon>Cupriavidus</taxon>
    </lineage>
</organism>
<proteinExistence type="predicted"/>
<keyword evidence="3" id="KW-1185">Reference proteome</keyword>
<sequence>MRYLSLWLVVFALPIQNVGAVATLSCDELTVLRQGSALFATLTTIHAAGKASADETDAHCDTKSHHCPATEERGKARDCYACSACSAALAPAIFVFSATQALSTNDMLPASLLSIFASTTPETLLRPPSRHL</sequence>
<evidence type="ECO:0000313" key="3">
    <source>
        <dbReference type="Proteomes" id="UP001216674"/>
    </source>
</evidence>
<keyword evidence="1" id="KW-0732">Signal</keyword>
<feature type="signal peptide" evidence="1">
    <location>
        <begin position="1"/>
        <end position="20"/>
    </location>
</feature>